<accession>A0A9W9QCC3</accession>
<feature type="chain" id="PRO_5040884582" evidence="1">
    <location>
        <begin position="23"/>
        <end position="449"/>
    </location>
</feature>
<dbReference type="PANTHER" id="PTHR37574:SF1">
    <property type="entry name" value="LIPASE B"/>
    <property type="match status" value="1"/>
</dbReference>
<reference evidence="2" key="1">
    <citation type="submission" date="2022-12" db="EMBL/GenBank/DDBJ databases">
        <authorList>
            <person name="Petersen C."/>
        </authorList>
    </citation>
    <scope>NUCLEOTIDE SEQUENCE</scope>
    <source>
        <strain evidence="2">IBT 21472</strain>
    </source>
</reference>
<name>A0A9W9QCC3_9EURO</name>
<keyword evidence="1" id="KW-0732">Signal</keyword>
<proteinExistence type="predicted"/>
<dbReference type="GO" id="GO:0072330">
    <property type="term" value="P:monocarboxylic acid biosynthetic process"/>
    <property type="evidence" value="ECO:0007669"/>
    <property type="project" value="UniProtKB-ARBA"/>
</dbReference>
<protein>
    <submittedName>
        <fullName evidence="2">Lipase B</fullName>
    </submittedName>
</protein>
<dbReference type="AlphaFoldDB" id="A0A9W9QCC3"/>
<dbReference type="Gene3D" id="3.40.50.1820">
    <property type="entry name" value="alpha/beta hydrolase"/>
    <property type="match status" value="1"/>
</dbReference>
<reference evidence="2" key="2">
    <citation type="journal article" date="2023" name="IMA Fungus">
        <title>Comparative genomic study of the Penicillium genus elucidates a diverse pangenome and 15 lateral gene transfer events.</title>
        <authorList>
            <person name="Petersen C."/>
            <person name="Sorensen T."/>
            <person name="Nielsen M.R."/>
            <person name="Sondergaard T.E."/>
            <person name="Sorensen J.L."/>
            <person name="Fitzpatrick D.A."/>
            <person name="Frisvad J.C."/>
            <person name="Nielsen K.L."/>
        </authorList>
    </citation>
    <scope>NUCLEOTIDE SEQUENCE</scope>
    <source>
        <strain evidence="2">IBT 21472</strain>
    </source>
</reference>
<dbReference type="InterPro" id="IPR053228">
    <property type="entry name" value="Stereospecific_Lipase"/>
</dbReference>
<comment type="caution">
    <text evidence="2">The sequence shown here is derived from an EMBL/GenBank/DDBJ whole genome shotgun (WGS) entry which is preliminary data.</text>
</comment>
<dbReference type="OrthoDB" id="4605274at2759"/>
<dbReference type="Proteomes" id="UP001147746">
    <property type="component" value="Unassembled WGS sequence"/>
</dbReference>
<evidence type="ECO:0000313" key="2">
    <source>
        <dbReference type="EMBL" id="KAJ5331091.1"/>
    </source>
</evidence>
<sequence length="449" mass="47727">MRLHLISVGLVYGAIPLARVLGQTSPVANINLLNTLSNAAEEHESKVLSNLVSDLQQARSIPTPSTPEEALSALQHSSGLLKAFSSVVDIAQGITAAGLVPPEILSFLNGYTDSKLNSLDNRHPAPKDAIYPKSKRDAPYSLSEGTLRSAIHIPKTFGYGRNGKTPVILIPGTAIPSGTTWYYTFSKLGNSTDADVVWVNLPRASLNDAQVNAEYVAYAINYISSVCSKPTAIISWSQGGLNTQWALKYWPSTRPALQDFIAMSPDFHGTVVEAVICPALSYIACTPSILQQAWTSQFIQTLRSSSGDSAYVPTTIIYSSFDEIVEPMSGPNASALLTDTRNVGVILAHLQSICPGQPAGGFYTHEGVLYNPLAWALAIDAITHPGPGSLTRLDLKQVCGMTMAPELDLTDLLGTEGLLLIAAAELGTYEPQAAREPCIVGYASNGGGA</sequence>
<dbReference type="InterPro" id="IPR029058">
    <property type="entry name" value="AB_hydrolase_fold"/>
</dbReference>
<dbReference type="GO" id="GO:0017000">
    <property type="term" value="P:antibiotic biosynthetic process"/>
    <property type="evidence" value="ECO:0007669"/>
    <property type="project" value="UniProtKB-ARBA"/>
</dbReference>
<dbReference type="EMBL" id="JAPZBO010000001">
    <property type="protein sequence ID" value="KAJ5331091.1"/>
    <property type="molecule type" value="Genomic_DNA"/>
</dbReference>
<keyword evidence="3" id="KW-1185">Reference proteome</keyword>
<evidence type="ECO:0000256" key="1">
    <source>
        <dbReference type="SAM" id="SignalP"/>
    </source>
</evidence>
<organism evidence="2 3">
    <name type="scientific">Penicillium atrosanguineum</name>
    <dbReference type="NCBI Taxonomy" id="1132637"/>
    <lineage>
        <taxon>Eukaryota</taxon>
        <taxon>Fungi</taxon>
        <taxon>Dikarya</taxon>
        <taxon>Ascomycota</taxon>
        <taxon>Pezizomycotina</taxon>
        <taxon>Eurotiomycetes</taxon>
        <taxon>Eurotiomycetidae</taxon>
        <taxon>Eurotiales</taxon>
        <taxon>Aspergillaceae</taxon>
        <taxon>Penicillium</taxon>
    </lineage>
</organism>
<evidence type="ECO:0000313" key="3">
    <source>
        <dbReference type="Proteomes" id="UP001147746"/>
    </source>
</evidence>
<gene>
    <name evidence="2" type="ORF">N7476_000874</name>
</gene>
<dbReference type="PANTHER" id="PTHR37574">
    <property type="entry name" value="LIPASE B"/>
    <property type="match status" value="1"/>
</dbReference>
<feature type="signal peptide" evidence="1">
    <location>
        <begin position="1"/>
        <end position="22"/>
    </location>
</feature>
<dbReference type="SUPFAM" id="SSF53474">
    <property type="entry name" value="alpha/beta-Hydrolases"/>
    <property type="match status" value="1"/>
</dbReference>